<reference key="2">
    <citation type="submission" date="2011-08" db="EMBL/GenBank/DDBJ databases">
        <title>Genome sequence of Naumovozyma castellii.</title>
        <authorList>
            <person name="Gordon J.L."/>
            <person name="Armisen D."/>
            <person name="Proux-Wera E."/>
            <person name="OhEigeartaigh S.S."/>
            <person name="Byrne K.P."/>
            <person name="Wolfe K.H."/>
        </authorList>
    </citation>
    <scope>NUCLEOTIDE SEQUENCE</scope>
    <source>
        <strain>Type strain:CBS 4309</strain>
    </source>
</reference>
<gene>
    <name evidence="2" type="primary">NCAS0A09670</name>
    <name evidence="2" type="ordered locus">NCAS_0A09670</name>
</gene>
<dbReference type="OMA" id="ELWGVQF"/>
<dbReference type="RefSeq" id="XP_003673906.1">
    <property type="nucleotide sequence ID" value="XM_003673858.1"/>
</dbReference>
<evidence type="ECO:0000313" key="3">
    <source>
        <dbReference type="Proteomes" id="UP000001640"/>
    </source>
</evidence>
<dbReference type="FunCoup" id="G0V7S7">
    <property type="interactions" value="228"/>
</dbReference>
<dbReference type="Proteomes" id="UP000001640">
    <property type="component" value="Chromosome 1"/>
</dbReference>
<name>G0V7S7_NAUCA</name>
<dbReference type="GO" id="GO:0010966">
    <property type="term" value="P:regulation of phosphate transport"/>
    <property type="evidence" value="ECO:0007669"/>
    <property type="project" value="EnsemblFungi"/>
</dbReference>
<feature type="transmembrane region" description="Helical" evidence="1">
    <location>
        <begin position="109"/>
        <end position="129"/>
    </location>
</feature>
<dbReference type="AlphaFoldDB" id="G0V7S7"/>
<reference evidence="3" key="1">
    <citation type="journal article" date="2011" name="Proc. Natl. Acad. Sci. U.S.A.">
        <title>Evolutionary erosion of yeast sex chromosomes by mating-type switching accidents.</title>
        <authorList>
            <person name="Gordon J.L."/>
            <person name="Armisen D."/>
            <person name="Proux-Wera E."/>
            <person name="Oheigeartaigh S.S."/>
            <person name="Byrne K.P."/>
            <person name="Wolfe K.H."/>
        </authorList>
    </citation>
    <scope>NUCLEOTIDE SEQUENCE [LARGE SCALE GENOMIC DNA]</scope>
    <source>
        <strain evidence="3">ATCC 76901 / BCRC 22586 / CBS 4309 / NBRC 1992 / NRRL Y-12630</strain>
    </source>
</reference>
<keyword evidence="1" id="KW-0812">Transmembrane</keyword>
<dbReference type="HOGENOM" id="CLU_076919_0_0_1"/>
<sequence length="307" mass="34813">MAAKRKITRIPQQVDASLDKPLDTDAPPTIFATALKPEYATAALNLSVDFLKQQQAIANKYLITHPIVIFIIVIMLIIFMTPRLTFPTMAHFQSVSGMLYYFCLVNKKAVLTALLFTVIATSFIFTLLSRVSDSYFKLKIDQIVNCNALTIFNTDLQKLRNNTEEEDEETLNNTHIIVYRNTPIALISISKNNALSKKNESLTMNINCLGARKVYLPSGVVHDMIDWAMIRTKALCSATGEKVDSLRLIVEVFSFDEKMKQILRRKGFVFVQSGKIMENRLLGGLFGVKKELWGCQFRFNNAKNKKK</sequence>
<proteinExistence type="predicted"/>
<dbReference type="EMBL" id="HE576752">
    <property type="protein sequence ID" value="CCC67525.1"/>
    <property type="molecule type" value="Genomic_DNA"/>
</dbReference>
<dbReference type="InterPro" id="IPR024297">
    <property type="entry name" value="Pho86"/>
</dbReference>
<dbReference type="GO" id="GO:0005783">
    <property type="term" value="C:endoplasmic reticulum"/>
    <property type="evidence" value="ECO:0007669"/>
    <property type="project" value="EnsemblFungi"/>
</dbReference>
<feature type="transmembrane region" description="Helical" evidence="1">
    <location>
        <begin position="61"/>
        <end position="80"/>
    </location>
</feature>
<dbReference type="GO" id="GO:0051082">
    <property type="term" value="F:unfolded protein binding"/>
    <property type="evidence" value="ECO:0007669"/>
    <property type="project" value="EnsemblFungi"/>
</dbReference>
<protein>
    <recommendedName>
        <fullName evidence="4">Inorganic phosphate transporter PHO86</fullName>
    </recommendedName>
</protein>
<dbReference type="eggNOG" id="ENOG502QSU5">
    <property type="taxonomic scope" value="Eukaryota"/>
</dbReference>
<keyword evidence="1" id="KW-0472">Membrane</keyword>
<dbReference type="KEGG" id="ncs:NCAS_0A09670"/>
<dbReference type="STRING" id="1064592.G0V7S7"/>
<evidence type="ECO:0008006" key="4">
    <source>
        <dbReference type="Google" id="ProtNLM"/>
    </source>
</evidence>
<keyword evidence="3" id="KW-1185">Reference proteome</keyword>
<dbReference type="Pfam" id="PF11124">
    <property type="entry name" value="Pho86"/>
    <property type="match status" value="1"/>
</dbReference>
<evidence type="ECO:0000256" key="1">
    <source>
        <dbReference type="SAM" id="Phobius"/>
    </source>
</evidence>
<dbReference type="GeneID" id="96901004"/>
<dbReference type="OrthoDB" id="4082764at2759"/>
<keyword evidence="1" id="KW-1133">Transmembrane helix</keyword>
<organism evidence="2 3">
    <name type="scientific">Naumovozyma castellii</name>
    <name type="common">Yeast</name>
    <name type="synonym">Saccharomyces castellii</name>
    <dbReference type="NCBI Taxonomy" id="27288"/>
    <lineage>
        <taxon>Eukaryota</taxon>
        <taxon>Fungi</taxon>
        <taxon>Dikarya</taxon>
        <taxon>Ascomycota</taxon>
        <taxon>Saccharomycotina</taxon>
        <taxon>Saccharomycetes</taxon>
        <taxon>Saccharomycetales</taxon>
        <taxon>Saccharomycetaceae</taxon>
        <taxon>Naumovozyma</taxon>
    </lineage>
</organism>
<dbReference type="GO" id="GO:0006888">
    <property type="term" value="P:endoplasmic reticulum to Golgi vesicle-mediated transport"/>
    <property type="evidence" value="ECO:0007669"/>
    <property type="project" value="EnsemblFungi"/>
</dbReference>
<dbReference type="GO" id="GO:0006457">
    <property type="term" value="P:protein folding"/>
    <property type="evidence" value="ECO:0007669"/>
    <property type="project" value="EnsemblFungi"/>
</dbReference>
<evidence type="ECO:0000313" key="2">
    <source>
        <dbReference type="EMBL" id="CCC67525.1"/>
    </source>
</evidence>
<accession>G0V7S7</accession>
<dbReference type="InParanoid" id="G0V7S7"/>